<dbReference type="Proteomes" id="UP001263371">
    <property type="component" value="Unassembled WGS sequence"/>
</dbReference>
<keyword evidence="2" id="KW-1185">Reference proteome</keyword>
<accession>A0ABU3TBB8</accession>
<organism evidence="1 2">
    <name type="scientific">Microbacterium galbum</name>
    <dbReference type="NCBI Taxonomy" id="3075994"/>
    <lineage>
        <taxon>Bacteria</taxon>
        <taxon>Bacillati</taxon>
        <taxon>Actinomycetota</taxon>
        <taxon>Actinomycetes</taxon>
        <taxon>Micrococcales</taxon>
        <taxon>Microbacteriaceae</taxon>
        <taxon>Microbacterium</taxon>
    </lineage>
</organism>
<comment type="caution">
    <text evidence="1">The sequence shown here is derived from an EMBL/GenBank/DDBJ whole genome shotgun (WGS) entry which is preliminary data.</text>
</comment>
<protein>
    <submittedName>
        <fullName evidence="1">Uncharacterized protein</fullName>
    </submittedName>
</protein>
<gene>
    <name evidence="1" type="ORF">RWH45_15670</name>
</gene>
<evidence type="ECO:0000313" key="1">
    <source>
        <dbReference type="EMBL" id="MDU0368648.1"/>
    </source>
</evidence>
<proteinExistence type="predicted"/>
<name>A0ABU3TBB8_9MICO</name>
<dbReference type="EMBL" id="JAWDIS010000003">
    <property type="protein sequence ID" value="MDU0368648.1"/>
    <property type="molecule type" value="Genomic_DNA"/>
</dbReference>
<sequence length="348" mass="38003">MSGHGWQRVRVGDVTISVADDEPIAVVRRPGEPERVATWPDLDLGARATGMTLLSMPDGVWVVYRPLEAQDEGIAPGRSAAVYVGLDARLRITDGLGDAQLVGATSHGLWLRHPAASSDPDEAEAWLSDDVRIRAVDGSEHRMRVDRRIAWVFVAGARTYFAVHTDAPRRAPRGWTYATAEVAVPPGPLPAELRTRDQTHEPIDDAAMMSLMGELLPEPVPRVPSDPRASWRLADVSVVEREAAVTAVVTEFAELDAYWTGPTGETGPLSQGLAEPRVEVRGEWPGTRVEVSFRHPFFPAGRLRRTLRVFDAAGRFSPPLYASVHLMEDLATSRLPPIEAAVDGILDI</sequence>
<reference evidence="1 2" key="1">
    <citation type="submission" date="2023-09" db="EMBL/GenBank/DDBJ databases">
        <title>Microbacterium fusihabitans sp. nov., Microbacterium phycihabitans sp. nov., and Microbacterium cervinum sp. nov., isolated from dried seaweeds of beach.</title>
        <authorList>
            <person name="Lee S.D."/>
        </authorList>
    </citation>
    <scope>NUCLEOTIDE SEQUENCE [LARGE SCALE GENOMIC DNA]</scope>
    <source>
        <strain evidence="1 2">KSW4-17</strain>
    </source>
</reference>
<evidence type="ECO:0000313" key="2">
    <source>
        <dbReference type="Proteomes" id="UP001263371"/>
    </source>
</evidence>
<dbReference type="RefSeq" id="WP_315995789.1">
    <property type="nucleotide sequence ID" value="NZ_JAWDIS010000003.1"/>
</dbReference>